<evidence type="ECO:0000256" key="2">
    <source>
        <dbReference type="ARBA" id="ARBA00004370"/>
    </source>
</evidence>
<evidence type="ECO:0000256" key="7">
    <source>
        <dbReference type="ARBA" id="ARBA00023012"/>
    </source>
</evidence>
<feature type="transmembrane region" description="Helical" evidence="9">
    <location>
        <begin position="251"/>
        <end position="273"/>
    </location>
</feature>
<dbReference type="CDD" id="cd00075">
    <property type="entry name" value="HATPase"/>
    <property type="match status" value="1"/>
</dbReference>
<evidence type="ECO:0000313" key="11">
    <source>
        <dbReference type="EMBL" id="SFL93738.1"/>
    </source>
</evidence>
<keyword evidence="7" id="KW-0902">Two-component regulatory system</keyword>
<dbReference type="InterPro" id="IPR005467">
    <property type="entry name" value="His_kinase_dom"/>
</dbReference>
<dbReference type="Proteomes" id="UP000199520">
    <property type="component" value="Unassembled WGS sequence"/>
</dbReference>
<feature type="transmembrane region" description="Helical" evidence="9">
    <location>
        <begin position="12"/>
        <end position="31"/>
    </location>
</feature>
<dbReference type="InterPro" id="IPR004358">
    <property type="entry name" value="Sig_transdc_His_kin-like_C"/>
</dbReference>
<accession>A0A1I4LRM4</accession>
<dbReference type="PANTHER" id="PTHR43711">
    <property type="entry name" value="TWO-COMPONENT HISTIDINE KINASE"/>
    <property type="match status" value="1"/>
</dbReference>
<evidence type="ECO:0000313" key="12">
    <source>
        <dbReference type="Proteomes" id="UP000199520"/>
    </source>
</evidence>
<dbReference type="GO" id="GO:0000155">
    <property type="term" value="F:phosphorelay sensor kinase activity"/>
    <property type="evidence" value="ECO:0007669"/>
    <property type="project" value="InterPro"/>
</dbReference>
<evidence type="ECO:0000256" key="6">
    <source>
        <dbReference type="ARBA" id="ARBA00022777"/>
    </source>
</evidence>
<keyword evidence="5" id="KW-0808">Transferase</keyword>
<dbReference type="InterPro" id="IPR003661">
    <property type="entry name" value="HisK_dim/P_dom"/>
</dbReference>
<dbReference type="InterPro" id="IPR036097">
    <property type="entry name" value="HisK_dim/P_sf"/>
</dbReference>
<dbReference type="GO" id="GO:0016020">
    <property type="term" value="C:membrane"/>
    <property type="evidence" value="ECO:0007669"/>
    <property type="project" value="UniProtKB-SubCell"/>
</dbReference>
<dbReference type="SUPFAM" id="SSF55874">
    <property type="entry name" value="ATPase domain of HSP90 chaperone/DNA topoisomerase II/histidine kinase"/>
    <property type="match status" value="1"/>
</dbReference>
<organism evidence="11 12">
    <name type="scientific">Pelosinus propionicus DSM 13327</name>
    <dbReference type="NCBI Taxonomy" id="1123291"/>
    <lineage>
        <taxon>Bacteria</taxon>
        <taxon>Bacillati</taxon>
        <taxon>Bacillota</taxon>
        <taxon>Negativicutes</taxon>
        <taxon>Selenomonadales</taxon>
        <taxon>Sporomusaceae</taxon>
        <taxon>Pelosinus</taxon>
    </lineage>
</organism>
<dbReference type="EC" id="2.7.13.3" evidence="3"/>
<dbReference type="STRING" id="1123291.SAMN04490355_102666"/>
<dbReference type="Pfam" id="PF02518">
    <property type="entry name" value="HATPase_c"/>
    <property type="match status" value="1"/>
</dbReference>
<dbReference type="PROSITE" id="PS50109">
    <property type="entry name" value="HIS_KIN"/>
    <property type="match status" value="1"/>
</dbReference>
<name>A0A1I4LRM4_9FIRM</name>
<dbReference type="InterPro" id="IPR003594">
    <property type="entry name" value="HATPase_dom"/>
</dbReference>
<proteinExistence type="predicted"/>
<feature type="transmembrane region" description="Helical" evidence="9">
    <location>
        <begin position="219"/>
        <end position="239"/>
    </location>
</feature>
<sequence>MQQDNLKGSYSLFISIVLIIIIVTIIGVVWINGNTSELYIREGWHYRWGDSPKAADGQPEWVKKFNEPEEWHNTRFPGQPPGWDGKSVLWLHGILPTTVYAKPILFLATVNHHIECWVDGRRIYQSGEIPVPEGTAYNPWFPMHLIELPNDAAGKNIYLRIHSNGPIIGLGAMPRIGDHTEIVAIRTRLDFFRTGSVFLGLFGSSIAFFMALRNKGLKSYYAFAGGAVCNSLVGMSGIFNIQTLIKSSQILMFGTMTGALFGQGFLIWFLESIVQERHVKTVRRIRYLLFLVAASGMLLLCFDTGKSIFLVRMALCMLVLNIILLFHVFWGQLRTNEEARIYAAGIGAWAVALGADALRSLGILALPVAIGVSGQLVDLSCQAFILLQRVRRLYQQKEEAALQILRNNDELNLLNAQINNSNDNLERQITQRTGELQATTLLLQQQNEKLACMEKARQHLVSNIAHDLRTPVMMIRGYVEAILDGVAQEPVQKEKALQVIHSKTLLLNNLIEDFFTLCKLESRMLTVEWQKALVGNFLKSILDSYQADAANLNVKLLFLVPPEVRDKIIKIDRFRLEQVFANLIYNAVKYTPAGGSITVAAGVGITGDEVVFSVRDTGVGISVEELEKIFDRFYAGRGAIVHSVGSSTGLGLAIAKEIVDIHGGRIWVESEVGQGSIFYIALPLLQE</sequence>
<gene>
    <name evidence="11" type="ORF">SAMN04490355_102666</name>
</gene>
<dbReference type="PANTHER" id="PTHR43711:SF1">
    <property type="entry name" value="HISTIDINE KINASE 1"/>
    <property type="match status" value="1"/>
</dbReference>
<dbReference type="PRINTS" id="PR00344">
    <property type="entry name" value="BCTRLSENSOR"/>
</dbReference>
<dbReference type="AlphaFoldDB" id="A0A1I4LRM4"/>
<dbReference type="Pfam" id="PF00512">
    <property type="entry name" value="HisKA"/>
    <property type="match status" value="1"/>
</dbReference>
<keyword evidence="9" id="KW-1133">Transmembrane helix</keyword>
<evidence type="ECO:0000256" key="9">
    <source>
        <dbReference type="SAM" id="Phobius"/>
    </source>
</evidence>
<dbReference type="Pfam" id="PF07695">
    <property type="entry name" value="7TMR-DISM_7TM"/>
    <property type="match status" value="1"/>
</dbReference>
<evidence type="ECO:0000256" key="5">
    <source>
        <dbReference type="ARBA" id="ARBA00022679"/>
    </source>
</evidence>
<feature type="transmembrane region" description="Helical" evidence="9">
    <location>
        <begin position="191"/>
        <end position="212"/>
    </location>
</feature>
<feature type="transmembrane region" description="Helical" evidence="9">
    <location>
        <begin position="308"/>
        <end position="329"/>
    </location>
</feature>
<keyword evidence="6" id="KW-0418">Kinase</keyword>
<reference evidence="12" key="1">
    <citation type="submission" date="2016-10" db="EMBL/GenBank/DDBJ databases">
        <authorList>
            <person name="Varghese N."/>
            <person name="Submissions S."/>
        </authorList>
    </citation>
    <scope>NUCLEOTIDE SEQUENCE [LARGE SCALE GENOMIC DNA]</scope>
    <source>
        <strain evidence="12">DSM 13327</strain>
    </source>
</reference>
<evidence type="ECO:0000256" key="3">
    <source>
        <dbReference type="ARBA" id="ARBA00012438"/>
    </source>
</evidence>
<evidence type="ECO:0000259" key="10">
    <source>
        <dbReference type="PROSITE" id="PS50109"/>
    </source>
</evidence>
<dbReference type="InterPro" id="IPR011623">
    <property type="entry name" value="7TMR_DISM_rcpt_extracell_dom1"/>
</dbReference>
<evidence type="ECO:0000256" key="8">
    <source>
        <dbReference type="SAM" id="Coils"/>
    </source>
</evidence>
<feature type="coiled-coil region" evidence="8">
    <location>
        <begin position="408"/>
        <end position="463"/>
    </location>
</feature>
<comment type="catalytic activity">
    <reaction evidence="1">
        <text>ATP + protein L-histidine = ADP + protein N-phospho-L-histidine.</text>
        <dbReference type="EC" id="2.7.13.3"/>
    </reaction>
</comment>
<feature type="transmembrane region" description="Helical" evidence="9">
    <location>
        <begin position="285"/>
        <end position="302"/>
    </location>
</feature>
<evidence type="ECO:0000256" key="4">
    <source>
        <dbReference type="ARBA" id="ARBA00022553"/>
    </source>
</evidence>
<dbReference type="InterPro" id="IPR036890">
    <property type="entry name" value="HATPase_C_sf"/>
</dbReference>
<dbReference type="InterPro" id="IPR050736">
    <property type="entry name" value="Sensor_HK_Regulatory"/>
</dbReference>
<keyword evidence="9" id="KW-0472">Membrane</keyword>
<comment type="subcellular location">
    <subcellularLocation>
        <location evidence="2">Membrane</location>
    </subcellularLocation>
</comment>
<dbReference type="FunFam" id="3.30.565.10:FF:000006">
    <property type="entry name" value="Sensor histidine kinase WalK"/>
    <property type="match status" value="1"/>
</dbReference>
<dbReference type="CDD" id="cd00082">
    <property type="entry name" value="HisKA"/>
    <property type="match status" value="1"/>
</dbReference>
<dbReference type="SMART" id="SM00387">
    <property type="entry name" value="HATPase_c"/>
    <property type="match status" value="1"/>
</dbReference>
<dbReference type="SUPFAM" id="SSF47384">
    <property type="entry name" value="Homodimeric domain of signal transducing histidine kinase"/>
    <property type="match status" value="1"/>
</dbReference>
<dbReference type="EMBL" id="FOTS01000026">
    <property type="protein sequence ID" value="SFL93738.1"/>
    <property type="molecule type" value="Genomic_DNA"/>
</dbReference>
<keyword evidence="8" id="KW-0175">Coiled coil</keyword>
<keyword evidence="12" id="KW-1185">Reference proteome</keyword>
<dbReference type="Gene3D" id="3.30.565.10">
    <property type="entry name" value="Histidine kinase-like ATPase, C-terminal domain"/>
    <property type="match status" value="1"/>
</dbReference>
<dbReference type="SMART" id="SM00388">
    <property type="entry name" value="HisKA"/>
    <property type="match status" value="1"/>
</dbReference>
<evidence type="ECO:0000256" key="1">
    <source>
        <dbReference type="ARBA" id="ARBA00000085"/>
    </source>
</evidence>
<dbReference type="Gene3D" id="1.10.287.130">
    <property type="match status" value="1"/>
</dbReference>
<feature type="domain" description="Histidine kinase" evidence="10">
    <location>
        <begin position="463"/>
        <end position="686"/>
    </location>
</feature>
<keyword evidence="4" id="KW-0597">Phosphoprotein</keyword>
<protein>
    <recommendedName>
        <fullName evidence="3">histidine kinase</fullName>
        <ecNumber evidence="3">2.7.13.3</ecNumber>
    </recommendedName>
</protein>
<keyword evidence="9" id="KW-0812">Transmembrane</keyword>